<dbReference type="AlphaFoldDB" id="A0A6P8JQA7"/>
<organism evidence="2 3">
    <name type="scientific">Drosophila mauritiana</name>
    <name type="common">Fruit fly</name>
    <dbReference type="NCBI Taxonomy" id="7226"/>
    <lineage>
        <taxon>Eukaryota</taxon>
        <taxon>Metazoa</taxon>
        <taxon>Ecdysozoa</taxon>
        <taxon>Arthropoda</taxon>
        <taxon>Hexapoda</taxon>
        <taxon>Insecta</taxon>
        <taxon>Pterygota</taxon>
        <taxon>Neoptera</taxon>
        <taxon>Endopterygota</taxon>
        <taxon>Diptera</taxon>
        <taxon>Brachycera</taxon>
        <taxon>Muscomorpha</taxon>
        <taxon>Ephydroidea</taxon>
        <taxon>Drosophilidae</taxon>
        <taxon>Drosophila</taxon>
        <taxon>Sophophora</taxon>
    </lineage>
</organism>
<feature type="signal peptide" evidence="1">
    <location>
        <begin position="1"/>
        <end position="19"/>
    </location>
</feature>
<sequence length="62" mass="7489">MRPTLQVLISVLCLVYAYAWDHTDCNDHFIEFMDYPDERASSYSDESSEWDFFEFWRQVLGL</sequence>
<proteinExistence type="predicted"/>
<keyword evidence="1" id="KW-0732">Signal</keyword>
<dbReference type="GeneID" id="117137488"/>
<evidence type="ECO:0000313" key="2">
    <source>
        <dbReference type="Proteomes" id="UP000515162"/>
    </source>
</evidence>
<name>A0A6P8JQA7_DROMA</name>
<protein>
    <submittedName>
        <fullName evidence="3">Uncharacterized protein LOC117137488</fullName>
    </submittedName>
</protein>
<reference evidence="3" key="1">
    <citation type="submission" date="2025-08" db="UniProtKB">
        <authorList>
            <consortium name="RefSeq"/>
        </authorList>
    </citation>
    <scope>IDENTIFICATION</scope>
    <source>
        <strain evidence="3">Mau12</strain>
        <tissue evidence="3">Whole Body</tissue>
    </source>
</reference>
<dbReference type="Proteomes" id="UP000515162">
    <property type="component" value="Chromosome 2R"/>
</dbReference>
<feature type="chain" id="PRO_5027863076" evidence="1">
    <location>
        <begin position="20"/>
        <end position="62"/>
    </location>
</feature>
<gene>
    <name evidence="3" type="primary">LOC117137488</name>
</gene>
<keyword evidence="2" id="KW-1185">Reference proteome</keyword>
<accession>A0A6P8JQA7</accession>
<dbReference type="RefSeq" id="XP_033154859.1">
    <property type="nucleotide sequence ID" value="XM_033298968.1"/>
</dbReference>
<evidence type="ECO:0000256" key="1">
    <source>
        <dbReference type="SAM" id="SignalP"/>
    </source>
</evidence>
<evidence type="ECO:0000313" key="3">
    <source>
        <dbReference type="RefSeq" id="XP_033154859.1"/>
    </source>
</evidence>